<organism evidence="1 2">
    <name type="scientific">Candidatus Coprovicinus avistercoris</name>
    <dbReference type="NCBI Taxonomy" id="2840754"/>
    <lineage>
        <taxon>Bacteria</taxon>
        <taxon>Bacillati</taxon>
        <taxon>Actinomycetota</taxon>
        <taxon>Coriobacteriia</taxon>
        <taxon>Coriobacteriales</taxon>
        <taxon>Coriobacteriaceae</taxon>
        <taxon>Coriobacteriaceae incertae sedis</taxon>
        <taxon>Candidatus Coprovicinus</taxon>
    </lineage>
</organism>
<dbReference type="EMBL" id="DVMQ01000002">
    <property type="protein sequence ID" value="HIU23349.1"/>
    <property type="molecule type" value="Genomic_DNA"/>
</dbReference>
<gene>
    <name evidence="1" type="ORF">IAD17_00235</name>
</gene>
<proteinExistence type="predicted"/>
<evidence type="ECO:0000313" key="2">
    <source>
        <dbReference type="Proteomes" id="UP000824078"/>
    </source>
</evidence>
<sequence length="75" mass="8012">MADGRYQLCQSKLIRNACAHSSNAINGFARAGGSIGSNADVMQAIVCTGISRRVRTAKMGNPRLQQIATLLLLHN</sequence>
<dbReference type="Proteomes" id="UP000824078">
    <property type="component" value="Unassembled WGS sequence"/>
</dbReference>
<reference evidence="1" key="1">
    <citation type="submission" date="2020-10" db="EMBL/GenBank/DDBJ databases">
        <authorList>
            <person name="Gilroy R."/>
        </authorList>
    </citation>
    <scope>NUCLEOTIDE SEQUENCE</scope>
    <source>
        <strain evidence="1">ChiHjej12B11-29160</strain>
    </source>
</reference>
<protein>
    <submittedName>
        <fullName evidence="1">Uncharacterized protein</fullName>
    </submittedName>
</protein>
<name>A0A9D1L387_9ACTN</name>
<reference evidence="1" key="2">
    <citation type="journal article" date="2021" name="PeerJ">
        <title>Extensive microbial diversity within the chicken gut microbiome revealed by metagenomics and culture.</title>
        <authorList>
            <person name="Gilroy R."/>
            <person name="Ravi A."/>
            <person name="Getino M."/>
            <person name="Pursley I."/>
            <person name="Horton D.L."/>
            <person name="Alikhan N.F."/>
            <person name="Baker D."/>
            <person name="Gharbi K."/>
            <person name="Hall N."/>
            <person name="Watson M."/>
            <person name="Adriaenssens E.M."/>
            <person name="Foster-Nyarko E."/>
            <person name="Jarju S."/>
            <person name="Secka A."/>
            <person name="Antonio M."/>
            <person name="Oren A."/>
            <person name="Chaudhuri R.R."/>
            <person name="La Ragione R."/>
            <person name="Hildebrand F."/>
            <person name="Pallen M.J."/>
        </authorList>
    </citation>
    <scope>NUCLEOTIDE SEQUENCE</scope>
    <source>
        <strain evidence="1">ChiHjej12B11-29160</strain>
    </source>
</reference>
<dbReference type="AlphaFoldDB" id="A0A9D1L387"/>
<comment type="caution">
    <text evidence="1">The sequence shown here is derived from an EMBL/GenBank/DDBJ whole genome shotgun (WGS) entry which is preliminary data.</text>
</comment>
<evidence type="ECO:0000313" key="1">
    <source>
        <dbReference type="EMBL" id="HIU23349.1"/>
    </source>
</evidence>
<accession>A0A9D1L387</accession>